<dbReference type="eggNOG" id="ENOG503417A">
    <property type="taxonomic scope" value="Bacteria"/>
</dbReference>
<proteinExistence type="predicted"/>
<dbReference type="AlphaFoldDB" id="A0A096CQQ0"/>
<keyword evidence="2" id="KW-1185">Reference proteome</keyword>
<sequence length="136" mass="15334">MSAVTLLCADRPLPLYDSGIRQVETSSHGGYTVRIEASGFSVGEHTYYREAVEDLCLTMKPCRYELDLRATQEDAAELRAYLAKHLRPGETVELWNLWVGDGPARPRRFSGALGDVELDTLKQLEENFQTCLTIRI</sequence>
<gene>
    <name evidence="1" type="ORF">HMPREF9460_00446</name>
</gene>
<accession>A0A096CQQ0</accession>
<evidence type="ECO:0000313" key="2">
    <source>
        <dbReference type="Proteomes" id="UP000029585"/>
    </source>
</evidence>
<evidence type="ECO:0000313" key="1">
    <source>
        <dbReference type="EMBL" id="KGF57132.1"/>
    </source>
</evidence>
<name>A0A096CQQ0_FLAPL</name>
<dbReference type="Proteomes" id="UP000029585">
    <property type="component" value="Unassembled WGS sequence"/>
</dbReference>
<organism evidence="1 2">
    <name type="scientific">Flavonifractor plautii 1_3_50AFAA</name>
    <dbReference type="NCBI Taxonomy" id="742738"/>
    <lineage>
        <taxon>Bacteria</taxon>
        <taxon>Bacillati</taxon>
        <taxon>Bacillota</taxon>
        <taxon>Clostridia</taxon>
        <taxon>Eubacteriales</taxon>
        <taxon>Oscillospiraceae</taxon>
        <taxon>Flavonifractor</taxon>
    </lineage>
</organism>
<dbReference type="EMBL" id="ADLO01000015">
    <property type="protein sequence ID" value="KGF57132.1"/>
    <property type="molecule type" value="Genomic_DNA"/>
</dbReference>
<dbReference type="RefSeq" id="WP_044938612.1">
    <property type="nucleotide sequence ID" value="NZ_KN174161.1"/>
</dbReference>
<protein>
    <submittedName>
        <fullName evidence="1">Uncharacterized protein</fullName>
    </submittedName>
</protein>
<dbReference type="HOGENOM" id="CLU_1914958_0_0_9"/>
<comment type="caution">
    <text evidence="1">The sequence shown here is derived from an EMBL/GenBank/DDBJ whole genome shotgun (WGS) entry which is preliminary data.</text>
</comment>
<dbReference type="PATRIC" id="fig|742738.3.peg.467"/>
<reference evidence="1 2" key="1">
    <citation type="submission" date="2011-08" db="EMBL/GenBank/DDBJ databases">
        <title>The Genome Sequence of Clostridium orbiscindens 1_3_50AFAA.</title>
        <authorList>
            <consortium name="The Broad Institute Genome Sequencing Platform"/>
            <person name="Earl A."/>
            <person name="Ward D."/>
            <person name="Feldgarden M."/>
            <person name="Gevers D."/>
            <person name="Daigneault M."/>
            <person name="Strauss J."/>
            <person name="Allen-Vercoe E."/>
            <person name="Young S.K."/>
            <person name="Zeng Q."/>
            <person name="Gargeya S."/>
            <person name="Fitzgerald M."/>
            <person name="Haas B."/>
            <person name="Abouelleil A."/>
            <person name="Alvarado L."/>
            <person name="Arachchi H.M."/>
            <person name="Berlin A."/>
            <person name="Brown A."/>
            <person name="Chapman S.B."/>
            <person name="Chen Z."/>
            <person name="Dunbar C."/>
            <person name="Freedman E."/>
            <person name="Gearin G."/>
            <person name="Gellesch M."/>
            <person name="Goldberg J."/>
            <person name="Griggs A."/>
            <person name="Gujja S."/>
            <person name="Heiman D."/>
            <person name="Howarth C."/>
            <person name="Larson L."/>
            <person name="Lui A."/>
            <person name="MacDonald P.J.P."/>
            <person name="Montmayeur A."/>
            <person name="Murphy C."/>
            <person name="Neiman D."/>
            <person name="Pearson M."/>
            <person name="Priest M."/>
            <person name="Roberts A."/>
            <person name="Saif S."/>
            <person name="Shea T."/>
            <person name="Shenoy N."/>
            <person name="Sisk P."/>
            <person name="Stolte C."/>
            <person name="Sykes S."/>
            <person name="Wortman J."/>
            <person name="Nusbaum C."/>
            <person name="Birren B."/>
        </authorList>
    </citation>
    <scope>NUCLEOTIDE SEQUENCE [LARGE SCALE GENOMIC DNA]</scope>
    <source>
        <strain evidence="1 2">1_3_50AFAA</strain>
    </source>
</reference>